<evidence type="ECO:0000313" key="2">
    <source>
        <dbReference type="Proteomes" id="UP000050277"/>
    </source>
</evidence>
<proteinExistence type="predicted"/>
<dbReference type="EMBL" id="LGKP01000037">
    <property type="protein sequence ID" value="KPL80603.1"/>
    <property type="molecule type" value="Genomic_DNA"/>
</dbReference>
<dbReference type="AlphaFoldDB" id="A0A0P6XCI7"/>
<name>A0A0P6XCI7_9CHLR</name>
<reference evidence="1 2" key="1">
    <citation type="submission" date="2015-07" db="EMBL/GenBank/DDBJ databases">
        <title>Whole genome sequence of Herpetosiphon geysericola DSM 7119.</title>
        <authorList>
            <person name="Hemp J."/>
            <person name="Ward L.M."/>
            <person name="Pace L.A."/>
            <person name="Fischer W.W."/>
        </authorList>
    </citation>
    <scope>NUCLEOTIDE SEQUENCE [LARGE SCALE GENOMIC DNA]</scope>
    <source>
        <strain evidence="1 2">DSM 7119</strain>
    </source>
</reference>
<sequence>MGCGQDVVAVVIPTPTVAVSPTPTLHPLAARQATHTMVAATNAPIQTAFAQDERATALAQPAARYLTLREAFALAGIRERGTMWAADAVLVDAGLGYRGDGLYAGIAANDGTGRLWVYTFASARLKQTLVLAVRDGVVERQYADERSYRDLFVGTLPVDIPLESQPFLDSDQARVLFLTFGDLWKTLDRPNHTFRLSSLPNAEATDHPIYWWMQDAMTNVTLLDPVTGATFATTRKQRTTSTPPAKTLLPLVADPVATVQPTPTRPWSDAAVVQAFWPTPRAGRPIRVIGLYASDGIDYWQYRDGRWDRLRRAETDRIPLLRMGFPIALVP</sequence>
<accession>A0A0P6XCI7</accession>
<dbReference type="Proteomes" id="UP000050277">
    <property type="component" value="Unassembled WGS sequence"/>
</dbReference>
<organism evidence="1 2">
    <name type="scientific">Herpetosiphon geysericola</name>
    <dbReference type="NCBI Taxonomy" id="70996"/>
    <lineage>
        <taxon>Bacteria</taxon>
        <taxon>Bacillati</taxon>
        <taxon>Chloroflexota</taxon>
        <taxon>Chloroflexia</taxon>
        <taxon>Herpetosiphonales</taxon>
        <taxon>Herpetosiphonaceae</taxon>
        <taxon>Herpetosiphon</taxon>
    </lineage>
</organism>
<gene>
    <name evidence="1" type="ORF">SE18_23580</name>
</gene>
<keyword evidence="2" id="KW-1185">Reference proteome</keyword>
<comment type="caution">
    <text evidence="1">The sequence shown here is derived from an EMBL/GenBank/DDBJ whole genome shotgun (WGS) entry which is preliminary data.</text>
</comment>
<evidence type="ECO:0000313" key="1">
    <source>
        <dbReference type="EMBL" id="KPL80603.1"/>
    </source>
</evidence>
<protein>
    <submittedName>
        <fullName evidence="1">Uncharacterized protein</fullName>
    </submittedName>
</protein>